<dbReference type="AlphaFoldDB" id="A0A1G5VRM4"/>
<dbReference type="InterPro" id="IPR023485">
    <property type="entry name" value="Ptyr_pPase"/>
</dbReference>
<dbReference type="GO" id="GO:0004725">
    <property type="term" value="F:protein tyrosine phosphatase activity"/>
    <property type="evidence" value="ECO:0007669"/>
    <property type="project" value="TreeGrafter"/>
</dbReference>
<dbReference type="EMBL" id="FMXB01000005">
    <property type="protein sequence ID" value="SDA48523.1"/>
    <property type="molecule type" value="Genomic_DNA"/>
</dbReference>
<organism evidence="2 3">
    <name type="scientific">Methanobrevibacter millerae</name>
    <dbReference type="NCBI Taxonomy" id="230361"/>
    <lineage>
        <taxon>Archaea</taxon>
        <taxon>Methanobacteriati</taxon>
        <taxon>Methanobacteriota</taxon>
        <taxon>Methanomada group</taxon>
        <taxon>Methanobacteria</taxon>
        <taxon>Methanobacteriales</taxon>
        <taxon>Methanobacteriaceae</taxon>
        <taxon>Methanobrevibacter</taxon>
    </lineage>
</organism>
<evidence type="ECO:0000259" key="1">
    <source>
        <dbReference type="SMART" id="SM00226"/>
    </source>
</evidence>
<proteinExistence type="predicted"/>
<evidence type="ECO:0000313" key="2">
    <source>
        <dbReference type="EMBL" id="SDA48523.1"/>
    </source>
</evidence>
<dbReference type="PANTHER" id="PTHR11717:SF31">
    <property type="entry name" value="LOW MOLECULAR WEIGHT PROTEIN-TYROSINE-PHOSPHATASE ETP-RELATED"/>
    <property type="match status" value="1"/>
</dbReference>
<sequence>MFVCYANTSRSAMAEAIFKQMVSDDIEVYSSGIFAITGRKSSEVTVEVCKSHGIDITSHRATNFKDSNIADMDLVLTLEEFYTRRVKMFYPDLKVCTIRQFIKEYPPDINDPAGGDYEVYDACFCEIYRCLKKVKSVLEEK</sequence>
<protein>
    <submittedName>
        <fullName evidence="2">Protein-tyrosine phosphatase</fullName>
    </submittedName>
</protein>
<dbReference type="PANTHER" id="PTHR11717">
    <property type="entry name" value="LOW MOLECULAR WEIGHT PROTEIN TYROSINE PHOSPHATASE"/>
    <property type="match status" value="1"/>
</dbReference>
<name>A0A1G5VRM4_9EURY</name>
<dbReference type="SUPFAM" id="SSF52788">
    <property type="entry name" value="Phosphotyrosine protein phosphatases I"/>
    <property type="match status" value="1"/>
</dbReference>
<gene>
    <name evidence="2" type="ORF">SAMN02910315_00820</name>
</gene>
<dbReference type="Proteomes" id="UP000323439">
    <property type="component" value="Unassembled WGS sequence"/>
</dbReference>
<keyword evidence="3" id="KW-1185">Reference proteome</keyword>
<reference evidence="2 3" key="1">
    <citation type="submission" date="2016-10" db="EMBL/GenBank/DDBJ databases">
        <authorList>
            <person name="Varghese N."/>
            <person name="Submissions S."/>
        </authorList>
    </citation>
    <scope>NUCLEOTIDE SEQUENCE [LARGE SCALE GENOMIC DNA]</scope>
    <source>
        <strain evidence="2 3">DSM 16643</strain>
    </source>
</reference>
<evidence type="ECO:0000313" key="3">
    <source>
        <dbReference type="Proteomes" id="UP000323439"/>
    </source>
</evidence>
<dbReference type="OrthoDB" id="295776at2157"/>
<dbReference type="InterPro" id="IPR050438">
    <property type="entry name" value="LMW_PTPase"/>
</dbReference>
<accession>A0A1G5VRM4</accession>
<dbReference type="InterPro" id="IPR036196">
    <property type="entry name" value="Ptyr_pPase_sf"/>
</dbReference>
<dbReference type="RefSeq" id="WP_188118069.1">
    <property type="nucleotide sequence ID" value="NZ_FMXB01000005.1"/>
</dbReference>
<dbReference type="Pfam" id="PF01451">
    <property type="entry name" value="LMWPc"/>
    <property type="match status" value="1"/>
</dbReference>
<dbReference type="SMART" id="SM00226">
    <property type="entry name" value="LMWPc"/>
    <property type="match status" value="1"/>
</dbReference>
<dbReference type="Gene3D" id="3.40.50.2300">
    <property type="match status" value="1"/>
</dbReference>
<feature type="domain" description="Phosphotyrosine protein phosphatase I" evidence="1">
    <location>
        <begin position="1"/>
        <end position="136"/>
    </location>
</feature>